<dbReference type="Gene3D" id="1.20.120.520">
    <property type="entry name" value="nmb1532 protein domain like"/>
    <property type="match status" value="1"/>
</dbReference>
<dbReference type="Proteomes" id="UP000070433">
    <property type="component" value="Chromosome"/>
</dbReference>
<keyword evidence="3" id="KW-1185">Reference proteome</keyword>
<proteinExistence type="predicted"/>
<organism evidence="2 3">
    <name type="scientific">Ramlibacter tataouinensis</name>
    <dbReference type="NCBI Taxonomy" id="94132"/>
    <lineage>
        <taxon>Bacteria</taxon>
        <taxon>Pseudomonadati</taxon>
        <taxon>Pseudomonadota</taxon>
        <taxon>Betaproteobacteria</taxon>
        <taxon>Burkholderiales</taxon>
        <taxon>Comamonadaceae</taxon>
        <taxon>Ramlibacter</taxon>
    </lineage>
</organism>
<dbReference type="InterPro" id="IPR012312">
    <property type="entry name" value="Hemerythrin-like"/>
</dbReference>
<evidence type="ECO:0000313" key="3">
    <source>
        <dbReference type="Proteomes" id="UP000070433"/>
    </source>
</evidence>
<dbReference type="EMBL" id="CP010951">
    <property type="protein sequence ID" value="AMO24782.1"/>
    <property type="molecule type" value="Genomic_DNA"/>
</dbReference>
<sequence length="183" mass="19968">MNAATGSADAAQGPGPIEGFSDCHAGILSGLRDFAELPPLQDAAQRARSIARRTLALLDHAVQVHHAEEEQELFTAVLRSARPGAEHERVQALVRQLTDEHREIEALWRKLRPEVSHAAAGKASQLREDAVKLLAEVYGMHAELEERDFLPLARDILGRNGNHMAALGMSLHMRHAAVPAAHI</sequence>
<name>A0A127K142_9BURK</name>
<protein>
    <recommendedName>
        <fullName evidence="1">Hemerythrin-like domain-containing protein</fullName>
    </recommendedName>
</protein>
<dbReference type="Pfam" id="PF01814">
    <property type="entry name" value="Hemerythrin"/>
    <property type="match status" value="1"/>
</dbReference>
<evidence type="ECO:0000259" key="1">
    <source>
        <dbReference type="Pfam" id="PF01814"/>
    </source>
</evidence>
<feature type="domain" description="Hemerythrin-like" evidence="1">
    <location>
        <begin position="16"/>
        <end position="153"/>
    </location>
</feature>
<dbReference type="OrthoDB" id="8527165at2"/>
<gene>
    <name evidence="2" type="ORF">UC35_20530</name>
</gene>
<dbReference type="RefSeq" id="WP_061503000.1">
    <property type="nucleotide sequence ID" value="NZ_CP010951.1"/>
</dbReference>
<dbReference type="AlphaFoldDB" id="A0A127K142"/>
<evidence type="ECO:0000313" key="2">
    <source>
        <dbReference type="EMBL" id="AMO24782.1"/>
    </source>
</evidence>
<reference evidence="2 3" key="1">
    <citation type="journal article" date="2014" name="Int. J. Syst. Evol. Microbiol.">
        <title>Ramlibacter solisilvae sp. nov., isolated from forest soil, and emended description of the genus Ramlibacter.</title>
        <authorList>
            <person name="Lee H.J."/>
            <person name="Lee S.H."/>
            <person name="Lee S.S."/>
            <person name="Lee J.S."/>
            <person name="Kim Y."/>
            <person name="Kim S.C."/>
            <person name="Jeon C.O."/>
        </authorList>
    </citation>
    <scope>NUCLEOTIDE SEQUENCE [LARGE SCALE GENOMIC DNA]</scope>
    <source>
        <strain evidence="2 3">5-10</strain>
    </source>
</reference>
<accession>A0A127K142</accession>